<evidence type="ECO:0000256" key="2">
    <source>
        <dbReference type="SAM" id="Phobius"/>
    </source>
</evidence>
<keyword evidence="2" id="KW-0472">Membrane</keyword>
<feature type="compositionally biased region" description="Basic and acidic residues" evidence="1">
    <location>
        <begin position="104"/>
        <end position="116"/>
    </location>
</feature>
<keyword evidence="2" id="KW-1133">Transmembrane helix</keyword>
<dbReference type="Proteomes" id="UP000610862">
    <property type="component" value="Unassembled WGS sequence"/>
</dbReference>
<keyword evidence="2" id="KW-0812">Transmembrane</keyword>
<dbReference type="RefSeq" id="WP_177269757.1">
    <property type="nucleotide sequence ID" value="NZ_JACRTA010000001.1"/>
</dbReference>
<organism evidence="3 4">
    <name type="scientific">Lentihominibacter hominis</name>
    <dbReference type="NCBI Taxonomy" id="2763645"/>
    <lineage>
        <taxon>Bacteria</taxon>
        <taxon>Bacillati</taxon>
        <taxon>Bacillota</taxon>
        <taxon>Clostridia</taxon>
        <taxon>Peptostreptococcales</taxon>
        <taxon>Anaerovoracaceae</taxon>
        <taxon>Lentihominibacter</taxon>
    </lineage>
</organism>
<feature type="transmembrane region" description="Helical" evidence="2">
    <location>
        <begin position="60"/>
        <end position="80"/>
    </location>
</feature>
<evidence type="ECO:0000313" key="3">
    <source>
        <dbReference type="EMBL" id="MBC8568067.1"/>
    </source>
</evidence>
<feature type="compositionally biased region" description="Acidic residues" evidence="1">
    <location>
        <begin position="117"/>
        <end position="134"/>
    </location>
</feature>
<comment type="caution">
    <text evidence="3">The sequence shown here is derived from an EMBL/GenBank/DDBJ whole genome shotgun (WGS) entry which is preliminary data.</text>
</comment>
<evidence type="ECO:0000313" key="4">
    <source>
        <dbReference type="Proteomes" id="UP000610862"/>
    </source>
</evidence>
<gene>
    <name evidence="3" type="ORF">H8692_04705</name>
</gene>
<feature type="transmembrane region" description="Helical" evidence="2">
    <location>
        <begin position="20"/>
        <end position="40"/>
    </location>
</feature>
<evidence type="ECO:0000256" key="1">
    <source>
        <dbReference type="SAM" id="MobiDB-lite"/>
    </source>
</evidence>
<feature type="region of interest" description="Disordered" evidence="1">
    <location>
        <begin position="104"/>
        <end position="144"/>
    </location>
</feature>
<proteinExistence type="predicted"/>
<name>A0A926I9I5_9FIRM</name>
<reference evidence="3" key="1">
    <citation type="submission" date="2020-08" db="EMBL/GenBank/DDBJ databases">
        <title>Genome public.</title>
        <authorList>
            <person name="Liu C."/>
            <person name="Sun Q."/>
        </authorList>
    </citation>
    <scope>NUCLEOTIDE SEQUENCE</scope>
    <source>
        <strain evidence="3">NSJ-24</strain>
    </source>
</reference>
<dbReference type="EMBL" id="JACRTA010000001">
    <property type="protein sequence ID" value="MBC8568067.1"/>
    <property type="molecule type" value="Genomic_DNA"/>
</dbReference>
<accession>A0A926I9I5</accession>
<protein>
    <submittedName>
        <fullName evidence="3">Uncharacterized protein</fullName>
    </submittedName>
</protein>
<sequence>MEKKNKFVKGKASCLVKTLYIIAAVLMAICAYMIVVNILYISNYASSYGVAVSSMMVDAIQYVITGSISYFIYGVLVFSAGKIIRLLQSRNEERSGISECEIQESERVDTFEKTETPEDENPSEEDIPQSEDAIEETKVINEEK</sequence>
<feature type="compositionally biased region" description="Basic and acidic residues" evidence="1">
    <location>
        <begin position="135"/>
        <end position="144"/>
    </location>
</feature>
<keyword evidence="4" id="KW-1185">Reference proteome</keyword>
<dbReference type="AlphaFoldDB" id="A0A926I9I5"/>